<dbReference type="Pfam" id="PF00722">
    <property type="entry name" value="Glyco_hydro_16"/>
    <property type="match status" value="1"/>
</dbReference>
<evidence type="ECO:0000313" key="4">
    <source>
        <dbReference type="EMBL" id="MDG3005564.1"/>
    </source>
</evidence>
<comment type="similarity">
    <text evidence="1">Belongs to the glycosyl hydrolase 16 family.</text>
</comment>
<name>A0ABT6FDD5_9BACT</name>
<dbReference type="InterPro" id="IPR050546">
    <property type="entry name" value="Glycosyl_Hydrlase_16"/>
</dbReference>
<dbReference type="EMBL" id="JARRAG010000002">
    <property type="protein sequence ID" value="MDG3005564.1"/>
    <property type="molecule type" value="Genomic_DNA"/>
</dbReference>
<dbReference type="Gene3D" id="2.60.120.200">
    <property type="match status" value="1"/>
</dbReference>
<feature type="signal peptide" evidence="2">
    <location>
        <begin position="1"/>
        <end position="15"/>
    </location>
</feature>
<dbReference type="SUPFAM" id="SSF49899">
    <property type="entry name" value="Concanavalin A-like lectins/glucanases"/>
    <property type="match status" value="1"/>
</dbReference>
<organism evidence="4 5">
    <name type="scientific">Paludisphaera mucosa</name>
    <dbReference type="NCBI Taxonomy" id="3030827"/>
    <lineage>
        <taxon>Bacteria</taxon>
        <taxon>Pseudomonadati</taxon>
        <taxon>Planctomycetota</taxon>
        <taxon>Planctomycetia</taxon>
        <taxon>Isosphaerales</taxon>
        <taxon>Isosphaeraceae</taxon>
        <taxon>Paludisphaera</taxon>
    </lineage>
</organism>
<comment type="caution">
    <text evidence="4">The sequence shown here is derived from an EMBL/GenBank/DDBJ whole genome shotgun (WGS) entry which is preliminary data.</text>
</comment>
<evidence type="ECO:0000256" key="1">
    <source>
        <dbReference type="ARBA" id="ARBA00006865"/>
    </source>
</evidence>
<feature type="chain" id="PRO_5046079263" evidence="2">
    <location>
        <begin position="16"/>
        <end position="300"/>
    </location>
</feature>
<proteinExistence type="inferred from homology"/>
<dbReference type="Proteomes" id="UP001216907">
    <property type="component" value="Unassembled WGS sequence"/>
</dbReference>
<dbReference type="RefSeq" id="WP_277861895.1">
    <property type="nucleotide sequence ID" value="NZ_JARRAG010000002.1"/>
</dbReference>
<reference evidence="4 5" key="1">
    <citation type="submission" date="2023-03" db="EMBL/GenBank/DDBJ databases">
        <title>Paludisphaera mucosa sp. nov. a novel planctomycete from northern fen.</title>
        <authorList>
            <person name="Ivanova A."/>
        </authorList>
    </citation>
    <scope>NUCLEOTIDE SEQUENCE [LARGE SCALE GENOMIC DNA]</scope>
    <source>
        <strain evidence="4 5">Pla2</strain>
    </source>
</reference>
<evidence type="ECO:0000313" key="5">
    <source>
        <dbReference type="Proteomes" id="UP001216907"/>
    </source>
</evidence>
<protein>
    <submittedName>
        <fullName evidence="4">Family 16 glycosylhydrolase</fullName>
    </submittedName>
</protein>
<dbReference type="PROSITE" id="PS51762">
    <property type="entry name" value="GH16_2"/>
    <property type="match status" value="1"/>
</dbReference>
<accession>A0ABT6FDD5</accession>
<dbReference type="PANTHER" id="PTHR10963:SF55">
    <property type="entry name" value="GLYCOSIDE HYDROLASE FAMILY 16 PROTEIN"/>
    <property type="match status" value="1"/>
</dbReference>
<evidence type="ECO:0000256" key="2">
    <source>
        <dbReference type="SAM" id="SignalP"/>
    </source>
</evidence>
<dbReference type="PANTHER" id="PTHR10963">
    <property type="entry name" value="GLYCOSYL HYDROLASE-RELATED"/>
    <property type="match status" value="1"/>
</dbReference>
<keyword evidence="2" id="KW-0732">Signal</keyword>
<dbReference type="InterPro" id="IPR013320">
    <property type="entry name" value="ConA-like_dom_sf"/>
</dbReference>
<gene>
    <name evidence="4" type="ORF">PZE19_17390</name>
</gene>
<dbReference type="InterPro" id="IPR000757">
    <property type="entry name" value="Beta-glucanase-like"/>
</dbReference>
<feature type="domain" description="GH16" evidence="3">
    <location>
        <begin position="51"/>
        <end position="294"/>
    </location>
</feature>
<sequence length="300" mass="34165">MFRATLFLLALSASAAWCRGDEPSSEPPGTRKVWTRVGPLGDTPRRVTDAFPLSDQKNEGGWTRLEPLSDEFEGDRLDPGKWNLGLSWWRGRQPALFSEKNVVVADGKLRLTMRKETLTEGDRAQGYHDYTSAAIHSKVGTAYGYYEVKARPMNSAGSSSFWFQHGDGPDWGTEIDVFELAGKSPDFERKVHMTLHIFRTPTETRHWSVPGIWEAPWRLADDDHVYGLEWSENELAFYLDGVPVHRVENTHWRQPLQLIFDSETMPDWFGMPADADLPSTFNVDYVRAWKKGEPAPKPQP</sequence>
<keyword evidence="5" id="KW-1185">Reference proteome</keyword>
<evidence type="ECO:0000259" key="3">
    <source>
        <dbReference type="PROSITE" id="PS51762"/>
    </source>
</evidence>